<reference evidence="2 3" key="1">
    <citation type="journal article" date="2016" name="Nat. Commun.">
        <title>Thousands of microbial genomes shed light on interconnected biogeochemical processes in an aquifer system.</title>
        <authorList>
            <person name="Anantharaman K."/>
            <person name="Brown C.T."/>
            <person name="Hug L.A."/>
            <person name="Sharon I."/>
            <person name="Castelle C.J."/>
            <person name="Probst A.J."/>
            <person name="Thomas B.C."/>
            <person name="Singh A."/>
            <person name="Wilkins M.J."/>
            <person name="Karaoz U."/>
            <person name="Brodie E.L."/>
            <person name="Williams K.H."/>
            <person name="Hubbard S.S."/>
            <person name="Banfield J.F."/>
        </authorList>
    </citation>
    <scope>NUCLEOTIDE SEQUENCE [LARGE SCALE GENOMIC DNA]</scope>
</reference>
<name>A0A1F5JB87_9BACT</name>
<accession>A0A1F5JB87</accession>
<evidence type="ECO:0008006" key="4">
    <source>
        <dbReference type="Google" id="ProtNLM"/>
    </source>
</evidence>
<keyword evidence="1" id="KW-1133">Transmembrane helix</keyword>
<evidence type="ECO:0000256" key="1">
    <source>
        <dbReference type="SAM" id="Phobius"/>
    </source>
</evidence>
<keyword evidence="1" id="KW-0472">Membrane</keyword>
<feature type="transmembrane region" description="Helical" evidence="1">
    <location>
        <begin position="133"/>
        <end position="153"/>
    </location>
</feature>
<organism evidence="2 3">
    <name type="scientific">Candidatus Daviesbacteria bacterium RIFCSPHIGHO2_02_FULL_39_12</name>
    <dbReference type="NCBI Taxonomy" id="1797770"/>
    <lineage>
        <taxon>Bacteria</taxon>
        <taxon>Candidatus Daviesiibacteriota</taxon>
    </lineage>
</organism>
<proteinExistence type="predicted"/>
<evidence type="ECO:0000313" key="3">
    <source>
        <dbReference type="Proteomes" id="UP000177042"/>
    </source>
</evidence>
<feature type="transmembrane region" description="Helical" evidence="1">
    <location>
        <begin position="102"/>
        <end position="121"/>
    </location>
</feature>
<protein>
    <recommendedName>
        <fullName evidence="4">DoxX family protein</fullName>
    </recommendedName>
</protein>
<comment type="caution">
    <text evidence="2">The sequence shown here is derived from an EMBL/GenBank/DDBJ whole genome shotgun (WGS) entry which is preliminary data.</text>
</comment>
<dbReference type="Proteomes" id="UP000177042">
    <property type="component" value="Unassembled WGS sequence"/>
</dbReference>
<gene>
    <name evidence="2" type="ORF">A3C26_04175</name>
</gene>
<dbReference type="AlphaFoldDB" id="A0A1F5JB87"/>
<evidence type="ECO:0000313" key="2">
    <source>
        <dbReference type="EMBL" id="OGE25829.1"/>
    </source>
</evidence>
<keyword evidence="1" id="KW-0812">Transmembrane</keyword>
<sequence length="155" mass="16820">MSNRNFFYGLILILLAHGLIWLRSSYGKLAGGRFVDELGKTLTFFAGKNPYPFVKDFLTNTAIPNSKLFANLTMWGELLSALAIIAGASILLIKKSWDKKAAAVLISGLLGGMFLNAVFWLSSGWTSPSAENINLIMFATQLIGAAALFRNLISG</sequence>
<dbReference type="EMBL" id="MFCX01000021">
    <property type="protein sequence ID" value="OGE25829.1"/>
    <property type="molecule type" value="Genomic_DNA"/>
</dbReference>
<feature type="transmembrane region" description="Helical" evidence="1">
    <location>
        <begin position="74"/>
        <end position="93"/>
    </location>
</feature>